<accession>A0A512DI94</accession>
<feature type="binding site" evidence="2">
    <location>
        <position position="137"/>
    </location>
    <ligand>
        <name>Mn(2+)</name>
        <dbReference type="ChEBI" id="CHEBI:29035"/>
        <label>2</label>
    </ligand>
</feature>
<evidence type="ECO:0000313" key="5">
    <source>
        <dbReference type="Proteomes" id="UP000321523"/>
    </source>
</evidence>
<dbReference type="RefSeq" id="WP_044431313.1">
    <property type="nucleotide sequence ID" value="NZ_BJYZ01000001.1"/>
</dbReference>
<dbReference type="AlphaFoldDB" id="A0A512DI94"/>
<keyword evidence="5" id="KW-1185">Reference proteome</keyword>
<evidence type="ECO:0000256" key="1">
    <source>
        <dbReference type="ARBA" id="ARBA00022801"/>
    </source>
</evidence>
<gene>
    <name evidence="4" type="ORF">SAE02_00780</name>
</gene>
<reference evidence="4 5" key="1">
    <citation type="submission" date="2019-07" db="EMBL/GenBank/DDBJ databases">
        <title>Whole genome shotgun sequence of Skermanella aerolata NBRC 106429.</title>
        <authorList>
            <person name="Hosoyama A."/>
            <person name="Uohara A."/>
            <person name="Ohji S."/>
            <person name="Ichikawa N."/>
        </authorList>
    </citation>
    <scope>NUCLEOTIDE SEQUENCE [LARGE SCALE GENOMIC DNA]</scope>
    <source>
        <strain evidence="4 5">NBRC 106429</strain>
    </source>
</reference>
<proteinExistence type="predicted"/>
<keyword evidence="2" id="KW-0464">Manganese</keyword>
<dbReference type="PANTHER" id="PTHR11014:SF63">
    <property type="entry name" value="METALLOPEPTIDASE, PUTATIVE (AFU_ORTHOLOGUE AFUA_6G09600)-RELATED"/>
    <property type="match status" value="1"/>
</dbReference>
<dbReference type="PIRSF" id="PIRSF005962">
    <property type="entry name" value="Pept_M20D_amidohydro"/>
    <property type="match status" value="1"/>
</dbReference>
<feature type="binding site" evidence="2">
    <location>
        <position position="361"/>
    </location>
    <ligand>
        <name>Mn(2+)</name>
        <dbReference type="ChEBI" id="CHEBI:29035"/>
        <label>2</label>
    </ligand>
</feature>
<feature type="binding site" evidence="2">
    <location>
        <position position="102"/>
    </location>
    <ligand>
        <name>Mn(2+)</name>
        <dbReference type="ChEBI" id="CHEBI:29035"/>
        <label>2</label>
    </ligand>
</feature>
<dbReference type="GO" id="GO:0050118">
    <property type="term" value="F:N-acetyldiaminopimelate deacetylase activity"/>
    <property type="evidence" value="ECO:0007669"/>
    <property type="project" value="UniProtKB-ARBA"/>
</dbReference>
<feature type="binding site" evidence="2">
    <location>
        <position position="163"/>
    </location>
    <ligand>
        <name>Mn(2+)</name>
        <dbReference type="ChEBI" id="CHEBI:29035"/>
        <label>2</label>
    </ligand>
</feature>
<organism evidence="4 5">
    <name type="scientific">Skermanella aerolata</name>
    <dbReference type="NCBI Taxonomy" id="393310"/>
    <lineage>
        <taxon>Bacteria</taxon>
        <taxon>Pseudomonadati</taxon>
        <taxon>Pseudomonadota</taxon>
        <taxon>Alphaproteobacteria</taxon>
        <taxon>Rhodospirillales</taxon>
        <taxon>Azospirillaceae</taxon>
        <taxon>Skermanella</taxon>
    </lineage>
</organism>
<protein>
    <submittedName>
        <fullName evidence="4">Amidohydrolase</fullName>
    </submittedName>
</protein>
<dbReference type="InterPro" id="IPR002933">
    <property type="entry name" value="Peptidase_M20"/>
</dbReference>
<keyword evidence="1 4" id="KW-0378">Hydrolase</keyword>
<dbReference type="PANTHER" id="PTHR11014">
    <property type="entry name" value="PEPTIDASE M20 FAMILY MEMBER"/>
    <property type="match status" value="1"/>
</dbReference>
<dbReference type="GO" id="GO:0046872">
    <property type="term" value="F:metal ion binding"/>
    <property type="evidence" value="ECO:0007669"/>
    <property type="project" value="UniProtKB-KW"/>
</dbReference>
<dbReference type="Gene3D" id="3.40.630.10">
    <property type="entry name" value="Zn peptidases"/>
    <property type="match status" value="1"/>
</dbReference>
<sequence>MKIDDRITAMHGELTGWRRDLHAHPELGFEEHRTSDFVARKLEEFGLEVHRGIAKTGVVGVLRAGHGGNQAIGLRADMDALPINEANDVPYKSTAPGKMHACGHDGHTTMLLGAARYLAETKRFDGTAYFIFQPAEETAGGGRVMVEEGLLERFPMSAIYGMHNWPGLAVGSIGAVIGPVMASMDTFEIAVTGLGSHAAMPHLGRDPIVAGANLVSTLQTIASRSIAPTDAVVVSVTQFHAGDAWNVIPETVNIRGTVRTLDRNVQKGMEPALRRICEGLAHAHGIAMDLTYTYGYPVTVNTAAETEFAREVAGQVVGADNVQPALAPSMGAEDFAFMLEKRPGCYVWVGNGPTDGGRQLHNPRYDFNDDILPTGVAYWGELVERALPVRG</sequence>
<dbReference type="NCBIfam" id="TIGR01891">
    <property type="entry name" value="amidohydrolases"/>
    <property type="match status" value="1"/>
</dbReference>
<feature type="domain" description="Peptidase M20 dimerisation" evidence="3">
    <location>
        <begin position="186"/>
        <end position="274"/>
    </location>
</feature>
<dbReference type="FunFam" id="3.30.70.360:FF:000001">
    <property type="entry name" value="N-acetyldiaminopimelate deacetylase"/>
    <property type="match status" value="1"/>
</dbReference>
<dbReference type="InterPro" id="IPR017439">
    <property type="entry name" value="Amidohydrolase"/>
</dbReference>
<dbReference type="GO" id="GO:0019877">
    <property type="term" value="P:diaminopimelate biosynthetic process"/>
    <property type="evidence" value="ECO:0007669"/>
    <property type="project" value="UniProtKB-ARBA"/>
</dbReference>
<evidence type="ECO:0000259" key="3">
    <source>
        <dbReference type="Pfam" id="PF07687"/>
    </source>
</evidence>
<keyword evidence="2" id="KW-0479">Metal-binding</keyword>
<dbReference type="Pfam" id="PF07687">
    <property type="entry name" value="M20_dimer"/>
    <property type="match status" value="1"/>
</dbReference>
<evidence type="ECO:0000313" key="4">
    <source>
        <dbReference type="EMBL" id="GEO35930.1"/>
    </source>
</evidence>
<feature type="binding site" evidence="2">
    <location>
        <position position="104"/>
    </location>
    <ligand>
        <name>Mn(2+)</name>
        <dbReference type="ChEBI" id="CHEBI:29035"/>
        <label>2</label>
    </ligand>
</feature>
<dbReference type="Proteomes" id="UP000321523">
    <property type="component" value="Unassembled WGS sequence"/>
</dbReference>
<dbReference type="SUPFAM" id="SSF53187">
    <property type="entry name" value="Zn-dependent exopeptidases"/>
    <property type="match status" value="1"/>
</dbReference>
<comment type="cofactor">
    <cofactor evidence="2">
        <name>Mn(2+)</name>
        <dbReference type="ChEBI" id="CHEBI:29035"/>
    </cofactor>
    <text evidence="2">The Mn(2+) ion enhances activity.</text>
</comment>
<dbReference type="Gene3D" id="3.30.70.360">
    <property type="match status" value="1"/>
</dbReference>
<dbReference type="SUPFAM" id="SSF55031">
    <property type="entry name" value="Bacterial exopeptidase dimerisation domain"/>
    <property type="match status" value="1"/>
</dbReference>
<dbReference type="InterPro" id="IPR011650">
    <property type="entry name" value="Peptidase_M20_dimer"/>
</dbReference>
<evidence type="ECO:0000256" key="2">
    <source>
        <dbReference type="PIRSR" id="PIRSR005962-1"/>
    </source>
</evidence>
<dbReference type="OrthoDB" id="9777385at2"/>
<dbReference type="CDD" id="cd05666">
    <property type="entry name" value="M20_Acy1-like"/>
    <property type="match status" value="1"/>
</dbReference>
<dbReference type="EMBL" id="BJYZ01000001">
    <property type="protein sequence ID" value="GEO35930.1"/>
    <property type="molecule type" value="Genomic_DNA"/>
</dbReference>
<comment type="caution">
    <text evidence="4">The sequence shown here is derived from an EMBL/GenBank/DDBJ whole genome shotgun (WGS) entry which is preliminary data.</text>
</comment>
<dbReference type="InterPro" id="IPR036264">
    <property type="entry name" value="Bact_exopeptidase_dim_dom"/>
</dbReference>
<dbReference type="Pfam" id="PF01546">
    <property type="entry name" value="Peptidase_M20"/>
    <property type="match status" value="1"/>
</dbReference>
<name>A0A512DI94_9PROT</name>